<dbReference type="AlphaFoldDB" id="A0A2S4HF40"/>
<gene>
    <name evidence="1" type="ORF">C0068_11030</name>
</gene>
<accession>A0A2S4HF40</accession>
<name>A0A2S4HF40_9GAMM</name>
<dbReference type="Proteomes" id="UP000237222">
    <property type="component" value="Unassembled WGS sequence"/>
</dbReference>
<protein>
    <submittedName>
        <fullName evidence="1">Uncharacterized protein</fullName>
    </submittedName>
</protein>
<sequence length="143" mass="15867">MVNLRNLHSNDQVQVAMLSKCLCIAKRAGLIKDAVALPAHFWVDWISVRLIEIRLMAGNWQAKLSLNDVVGMLDIVVNLERNATGGMRGFLRSCDHLPPVVLRVHFRVVVEGCPCDWVVHAGETHAIFGVSVLICCATRGNRK</sequence>
<comment type="caution">
    <text evidence="1">The sequence shown here is derived from an EMBL/GenBank/DDBJ whole genome shotgun (WGS) entry which is preliminary data.</text>
</comment>
<reference evidence="1" key="1">
    <citation type="submission" date="2018-01" db="EMBL/GenBank/DDBJ databases">
        <authorList>
            <person name="Yu X.-D."/>
        </authorList>
    </citation>
    <scope>NUCLEOTIDE SEQUENCE</scope>
    <source>
        <strain evidence="1">ZX-21</strain>
    </source>
</reference>
<dbReference type="EMBL" id="PQGG01000027">
    <property type="protein sequence ID" value="POP52603.1"/>
    <property type="molecule type" value="Genomic_DNA"/>
</dbReference>
<organism evidence="1 2">
    <name type="scientific">Zhongshania marina</name>
    <dbReference type="NCBI Taxonomy" id="2304603"/>
    <lineage>
        <taxon>Bacteria</taxon>
        <taxon>Pseudomonadati</taxon>
        <taxon>Pseudomonadota</taxon>
        <taxon>Gammaproteobacteria</taxon>
        <taxon>Cellvibrionales</taxon>
        <taxon>Spongiibacteraceae</taxon>
        <taxon>Zhongshania</taxon>
    </lineage>
</organism>
<evidence type="ECO:0000313" key="1">
    <source>
        <dbReference type="EMBL" id="POP52603.1"/>
    </source>
</evidence>
<proteinExistence type="predicted"/>
<evidence type="ECO:0000313" key="2">
    <source>
        <dbReference type="Proteomes" id="UP000237222"/>
    </source>
</evidence>